<dbReference type="GO" id="GO:0020037">
    <property type="term" value="F:heme binding"/>
    <property type="evidence" value="ECO:0007669"/>
    <property type="project" value="InterPro"/>
</dbReference>
<dbReference type="GO" id="GO:0046872">
    <property type="term" value="F:metal ion binding"/>
    <property type="evidence" value="ECO:0007669"/>
    <property type="project" value="UniProtKB-KW"/>
</dbReference>
<feature type="region of interest" description="Disordered" evidence="7">
    <location>
        <begin position="249"/>
        <end position="285"/>
    </location>
</feature>
<evidence type="ECO:0000256" key="4">
    <source>
        <dbReference type="ARBA" id="ARBA00022982"/>
    </source>
</evidence>
<reference evidence="10 11" key="1">
    <citation type="journal article" date="2012" name="J. Bacteriol.">
        <title>Complete Genome Sequence of the BTEX-Degrading Bacterium Pseudoxanthomonas spadix BD-a59.</title>
        <authorList>
            <person name="Lee S.H."/>
            <person name="Jin H.M."/>
            <person name="Lee H.J."/>
            <person name="Kim J.M."/>
            <person name="Jeon C.O."/>
        </authorList>
    </citation>
    <scope>NUCLEOTIDE SEQUENCE [LARGE SCALE GENOMIC DNA]</scope>
    <source>
        <strain evidence="10 11">BD-a59</strain>
    </source>
</reference>
<keyword evidence="5 6" id="KW-0408">Iron</keyword>
<name>G7URM6_PSEUP</name>
<dbReference type="PANTHER" id="PTHR33751:SF9">
    <property type="entry name" value="CYTOCHROME C4"/>
    <property type="match status" value="1"/>
</dbReference>
<dbReference type="eggNOG" id="COG2863">
    <property type="taxonomic scope" value="Bacteria"/>
</dbReference>
<dbReference type="InterPro" id="IPR009056">
    <property type="entry name" value="Cyt_c-like_dom"/>
</dbReference>
<gene>
    <name evidence="10" type="ordered locus">DSC_00240</name>
</gene>
<keyword evidence="4" id="KW-0249">Electron transport</keyword>
<dbReference type="Proteomes" id="UP000005870">
    <property type="component" value="Chromosome"/>
</dbReference>
<sequence>MRHARVLGLSSLAILAVGALAYAQTSVTALPDAAPVQAQPLEIDLTKTQWGDPTAGQAKAAACAACHGADGNSTAPIYPRLAGQSERYIARQLALFATGQRTTGMAAVMVPFAQSLNPQDMRDVGAYFATQKAGAGVADDSLIADGPYKGMKFYEPGQQIFRGGDAERGIPACMSCHGPSGAGNPGPPYPHIGGQPQEYVARRLQEYQAGTTTYTDPAHFQIMAQVAKPLTEQEIHSLASYIQGLHDSRADAAAAKAGPAPAPASAPTTPAAAAPAAAAEPTPQS</sequence>
<dbReference type="KEGG" id="psd:DSC_00240"/>
<keyword evidence="8" id="KW-0732">Signal</keyword>
<evidence type="ECO:0000256" key="3">
    <source>
        <dbReference type="ARBA" id="ARBA00022723"/>
    </source>
</evidence>
<keyword evidence="11" id="KW-1185">Reference proteome</keyword>
<dbReference type="HOGENOM" id="CLU_076280_2_1_6"/>
<dbReference type="PROSITE" id="PS51007">
    <property type="entry name" value="CYTC"/>
    <property type="match status" value="2"/>
</dbReference>
<evidence type="ECO:0000313" key="10">
    <source>
        <dbReference type="EMBL" id="AER54701.1"/>
    </source>
</evidence>
<dbReference type="STRING" id="1045855.DSC_00240"/>
<dbReference type="RefSeq" id="WP_014162022.1">
    <property type="nucleotide sequence ID" value="NC_016147.2"/>
</dbReference>
<dbReference type="Pfam" id="PF00034">
    <property type="entry name" value="Cytochrom_C"/>
    <property type="match status" value="2"/>
</dbReference>
<keyword evidence="3 6" id="KW-0479">Metal-binding</keyword>
<evidence type="ECO:0000256" key="6">
    <source>
        <dbReference type="PROSITE-ProRule" id="PRU00433"/>
    </source>
</evidence>
<keyword evidence="2 6" id="KW-0349">Heme</keyword>
<evidence type="ECO:0000313" key="11">
    <source>
        <dbReference type="Proteomes" id="UP000005870"/>
    </source>
</evidence>
<accession>G7URM6</accession>
<dbReference type="InterPro" id="IPR050597">
    <property type="entry name" value="Cytochrome_c_Oxidase_Subunit"/>
</dbReference>
<evidence type="ECO:0000256" key="2">
    <source>
        <dbReference type="ARBA" id="ARBA00022617"/>
    </source>
</evidence>
<dbReference type="EMBL" id="CP003093">
    <property type="protein sequence ID" value="AER54701.1"/>
    <property type="molecule type" value="Genomic_DNA"/>
</dbReference>
<dbReference type="AlphaFoldDB" id="G7URM6"/>
<dbReference type="GO" id="GO:0009055">
    <property type="term" value="F:electron transfer activity"/>
    <property type="evidence" value="ECO:0007669"/>
    <property type="project" value="InterPro"/>
</dbReference>
<dbReference type="InterPro" id="IPR036909">
    <property type="entry name" value="Cyt_c-like_dom_sf"/>
</dbReference>
<evidence type="ECO:0000256" key="1">
    <source>
        <dbReference type="ARBA" id="ARBA00022448"/>
    </source>
</evidence>
<organism evidence="10 11">
    <name type="scientific">Pseudoxanthomonas spadix (strain BD-a59)</name>
    <dbReference type="NCBI Taxonomy" id="1045855"/>
    <lineage>
        <taxon>Bacteria</taxon>
        <taxon>Pseudomonadati</taxon>
        <taxon>Pseudomonadota</taxon>
        <taxon>Gammaproteobacteria</taxon>
        <taxon>Lysobacterales</taxon>
        <taxon>Lysobacteraceae</taxon>
        <taxon>Pseudoxanthomonas</taxon>
    </lineage>
</organism>
<dbReference type="PANTHER" id="PTHR33751">
    <property type="entry name" value="CBB3-TYPE CYTOCHROME C OXIDASE SUBUNIT FIXP"/>
    <property type="match status" value="1"/>
</dbReference>
<dbReference type="Gene3D" id="1.10.760.10">
    <property type="entry name" value="Cytochrome c-like domain"/>
    <property type="match status" value="2"/>
</dbReference>
<feature type="signal peptide" evidence="8">
    <location>
        <begin position="1"/>
        <end position="23"/>
    </location>
</feature>
<protein>
    <submittedName>
        <fullName evidence="10">Cytochrome C class I</fullName>
    </submittedName>
</protein>
<dbReference type="OrthoDB" id="9773456at2"/>
<dbReference type="SUPFAM" id="SSF46626">
    <property type="entry name" value="Cytochrome c"/>
    <property type="match status" value="2"/>
</dbReference>
<feature type="domain" description="Cytochrome c" evidence="9">
    <location>
        <begin position="51"/>
        <end position="132"/>
    </location>
</feature>
<feature type="chain" id="PRO_5003504278" evidence="8">
    <location>
        <begin position="24"/>
        <end position="285"/>
    </location>
</feature>
<proteinExistence type="predicted"/>
<evidence type="ECO:0000259" key="9">
    <source>
        <dbReference type="PROSITE" id="PS51007"/>
    </source>
</evidence>
<evidence type="ECO:0000256" key="7">
    <source>
        <dbReference type="SAM" id="MobiDB-lite"/>
    </source>
</evidence>
<keyword evidence="1" id="KW-0813">Transport</keyword>
<feature type="domain" description="Cytochrome c" evidence="9">
    <location>
        <begin position="152"/>
        <end position="246"/>
    </location>
</feature>
<feature type="compositionally biased region" description="Low complexity" evidence="7">
    <location>
        <begin position="251"/>
        <end position="285"/>
    </location>
</feature>
<evidence type="ECO:0000256" key="5">
    <source>
        <dbReference type="ARBA" id="ARBA00023004"/>
    </source>
</evidence>
<evidence type="ECO:0000256" key="8">
    <source>
        <dbReference type="SAM" id="SignalP"/>
    </source>
</evidence>